<dbReference type="InterPro" id="IPR056823">
    <property type="entry name" value="TEN-like_YD-shell"/>
</dbReference>
<organism evidence="4 5">
    <name type="scientific">Marinobacter halodurans</name>
    <dbReference type="NCBI Taxonomy" id="2528979"/>
    <lineage>
        <taxon>Bacteria</taxon>
        <taxon>Pseudomonadati</taxon>
        <taxon>Pseudomonadota</taxon>
        <taxon>Gammaproteobacteria</taxon>
        <taxon>Pseudomonadales</taxon>
        <taxon>Marinobacteraceae</taxon>
        <taxon>Marinobacter</taxon>
    </lineage>
</organism>
<sequence>MVGDPIDVRNGNSYQTEQDASAGGLTLQRRYLYTVGPNPEALGQGQWVFPYTQSIEARTKTSGDDGLTTYAVNWTGGVRYTFKGNATAGYAFTSWQQPPFDAVEATADTAGDPSGWRLQAKSGVVYTFDNQGQLTGIDALHGDAFSIENTLDSDGHLVSRQISSLKTPATLTYRYNATTQAIESAVLAHNGTTLTFSYAYNADGMLSQVTYPNDSVRSYHYEDTRYPQALTSIQDDGNTLATWEYDDQGRTNRNARGDGTEETTLQFNSDGTTTVTNALGKESIYSFTSVNGSRHVSSVAGQPSQNCAAANQAFTYTAEGRIETATDWDGHVTRYEYNDRGLVTLETRAEGTTDEQVIRTTWHPTFDVPVRIERGNQVQEFCYDDEGNQTKQATRNAADTTLTCPL</sequence>
<dbReference type="EMBL" id="SJDL01000003">
    <property type="protein sequence ID" value="TBW58739.1"/>
    <property type="molecule type" value="Genomic_DNA"/>
</dbReference>
<gene>
    <name evidence="4" type="ORF">EZI54_02390</name>
</gene>
<name>A0ABY1ZT26_9GAMM</name>
<feature type="compositionally biased region" description="Polar residues" evidence="2">
    <location>
        <begin position="10"/>
        <end position="19"/>
    </location>
</feature>
<reference evidence="4 5" key="1">
    <citation type="submission" date="2019-02" db="EMBL/GenBank/DDBJ databases">
        <title>Marinobacter halodurans sp. nov., a marine bacterium isolated from sea tidal flat.</title>
        <authorList>
            <person name="Yoo Y."/>
            <person name="Lee D.W."/>
            <person name="Kim B.S."/>
            <person name="Kim J.-J."/>
        </authorList>
    </citation>
    <scope>NUCLEOTIDE SEQUENCE [LARGE SCALE GENOMIC DNA]</scope>
    <source>
        <strain evidence="4 5">YJ-S3-2</strain>
    </source>
</reference>
<evidence type="ECO:0000259" key="3">
    <source>
        <dbReference type="Pfam" id="PF25023"/>
    </source>
</evidence>
<evidence type="ECO:0000256" key="1">
    <source>
        <dbReference type="ARBA" id="ARBA00022737"/>
    </source>
</evidence>
<keyword evidence="1" id="KW-0677">Repeat</keyword>
<proteinExistence type="predicted"/>
<feature type="region of interest" description="Disordered" evidence="2">
    <location>
        <begin position="1"/>
        <end position="21"/>
    </location>
</feature>
<dbReference type="NCBIfam" id="TIGR01643">
    <property type="entry name" value="YD_repeat_2x"/>
    <property type="match status" value="1"/>
</dbReference>
<evidence type="ECO:0000313" key="4">
    <source>
        <dbReference type="EMBL" id="TBW58739.1"/>
    </source>
</evidence>
<dbReference type="Gene3D" id="2.180.10.10">
    <property type="entry name" value="RHS repeat-associated core"/>
    <property type="match status" value="1"/>
</dbReference>
<dbReference type="RefSeq" id="WP_131478671.1">
    <property type="nucleotide sequence ID" value="NZ_SJDL01000003.1"/>
</dbReference>
<protein>
    <submittedName>
        <fullName evidence="4">RHS repeat protein</fullName>
    </submittedName>
</protein>
<comment type="caution">
    <text evidence="4">The sequence shown here is derived from an EMBL/GenBank/DDBJ whole genome shotgun (WGS) entry which is preliminary data.</text>
</comment>
<dbReference type="Pfam" id="PF25023">
    <property type="entry name" value="TEN_YD-shell"/>
    <property type="match status" value="1"/>
</dbReference>
<dbReference type="Proteomes" id="UP000313645">
    <property type="component" value="Unassembled WGS sequence"/>
</dbReference>
<evidence type="ECO:0000256" key="2">
    <source>
        <dbReference type="SAM" id="MobiDB-lite"/>
    </source>
</evidence>
<feature type="domain" description="Teneurin-like YD-shell" evidence="3">
    <location>
        <begin position="104"/>
        <end position="293"/>
    </location>
</feature>
<evidence type="ECO:0000313" key="5">
    <source>
        <dbReference type="Proteomes" id="UP000313645"/>
    </source>
</evidence>
<dbReference type="InterPro" id="IPR006530">
    <property type="entry name" value="YD"/>
</dbReference>
<keyword evidence="5" id="KW-1185">Reference proteome</keyword>
<accession>A0ABY1ZT26</accession>